<dbReference type="STRING" id="1276258.SAPIS_v1c07590"/>
<dbReference type="RefSeq" id="WP_023789859.1">
    <property type="nucleotide sequence ID" value="NC_022998.1"/>
</dbReference>
<feature type="transmembrane region" description="Helical" evidence="2">
    <location>
        <begin position="7"/>
        <end position="26"/>
    </location>
</feature>
<protein>
    <recommendedName>
        <fullName evidence="5">Transmembrane protein</fullName>
    </recommendedName>
</protein>
<dbReference type="PATRIC" id="fig|1276258.3.peg.771"/>
<keyword evidence="4" id="KW-1185">Reference proteome</keyword>
<evidence type="ECO:0008006" key="5">
    <source>
        <dbReference type="Google" id="ProtNLM"/>
    </source>
</evidence>
<accession>V5RJ74</accession>
<sequence length="434" mass="49404">MKKIRFFGIIGILACSFLMILSIIMFKLHDNSFKFTIIVSLHKSVGNQISSTDLKVLSYMIIASMVGMTLIGILRYILFKNKTLSIISSLTSVFAFVVLLDYFINVNPVLDDGWSLNYNDPAFIIVANPTRIISIVGIVLLGITGIYSVISIVITFRIKNLASDKTVNHEKISKSFLDTQETEDISENDKNLVKNANLVDNSFTSTPNDETYNIADKLQKLREDLAGGIFDERLFNTDSETNDTESKREDSLQYDGQNIDEEIDNDDPINLNERVSEDKVVVEEKQLVSEEADEFPREPQPPVDPYRQTIIPRRSLDRKVEYKKPIGNKPFSELSQPSRERREAKYDSNYQGKVFLGDSDRIWEAMKKQKRLNTNSSPQIESPSNPNDSSKIEEVQIETTITPELAPKKVIDPLSENQQIKNNDPIYPTIDWDE</sequence>
<dbReference type="KEGG" id="sapi:SAPIS_v1c07590"/>
<evidence type="ECO:0000256" key="2">
    <source>
        <dbReference type="SAM" id="Phobius"/>
    </source>
</evidence>
<evidence type="ECO:0000313" key="3">
    <source>
        <dbReference type="EMBL" id="AHB36604.1"/>
    </source>
</evidence>
<dbReference type="Proteomes" id="UP000018550">
    <property type="component" value="Chromosome"/>
</dbReference>
<feature type="region of interest" description="Disordered" evidence="1">
    <location>
        <begin position="236"/>
        <end position="272"/>
    </location>
</feature>
<feature type="region of interest" description="Disordered" evidence="1">
    <location>
        <begin position="322"/>
        <end position="347"/>
    </location>
</feature>
<feature type="transmembrane region" description="Helical" evidence="2">
    <location>
        <begin position="56"/>
        <end position="77"/>
    </location>
</feature>
<feature type="transmembrane region" description="Helical" evidence="2">
    <location>
        <begin position="132"/>
        <end position="156"/>
    </location>
</feature>
<proteinExistence type="predicted"/>
<feature type="compositionally biased region" description="Polar residues" evidence="1">
    <location>
        <begin position="372"/>
        <end position="389"/>
    </location>
</feature>
<dbReference type="OrthoDB" id="387694at2"/>
<keyword evidence="2" id="KW-0472">Membrane</keyword>
<name>V5RJ74_SPIAP</name>
<evidence type="ECO:0000256" key="1">
    <source>
        <dbReference type="SAM" id="MobiDB-lite"/>
    </source>
</evidence>
<gene>
    <name evidence="3" type="ORF">SAPIS_v1c07590</name>
</gene>
<dbReference type="HOGENOM" id="CLU_631506_0_0_14"/>
<dbReference type="AlphaFoldDB" id="V5RJ74"/>
<reference evidence="3 4" key="1">
    <citation type="journal article" date="2014" name="Genome Announc.">
        <title>Complete Genome Sequence of Spiroplasma apis B31T (ATCC 33834), a Bacterium Associated with May Disease of Honeybees (Apis mellifera).</title>
        <authorList>
            <person name="Ku C."/>
            <person name="Lo W.S."/>
            <person name="Chen L.L."/>
            <person name="Kuo C.H."/>
        </authorList>
    </citation>
    <scope>NUCLEOTIDE SEQUENCE [LARGE SCALE GENOMIC DNA]</scope>
    <source>
        <strain evidence="3">B31</strain>
    </source>
</reference>
<organism evidence="3 4">
    <name type="scientific">Spiroplasma apis B31</name>
    <dbReference type="NCBI Taxonomy" id="1276258"/>
    <lineage>
        <taxon>Bacteria</taxon>
        <taxon>Bacillati</taxon>
        <taxon>Mycoplasmatota</taxon>
        <taxon>Mollicutes</taxon>
        <taxon>Entomoplasmatales</taxon>
        <taxon>Spiroplasmataceae</taxon>
        <taxon>Spiroplasma</taxon>
    </lineage>
</organism>
<keyword evidence="2" id="KW-1133">Transmembrane helix</keyword>
<feature type="region of interest" description="Disordered" evidence="1">
    <location>
        <begin position="288"/>
        <end position="308"/>
    </location>
</feature>
<feature type="compositionally biased region" description="Acidic residues" evidence="1">
    <location>
        <begin position="258"/>
        <end position="267"/>
    </location>
</feature>
<feature type="region of interest" description="Disordered" evidence="1">
    <location>
        <begin position="367"/>
        <end position="434"/>
    </location>
</feature>
<dbReference type="EMBL" id="CP006682">
    <property type="protein sequence ID" value="AHB36604.1"/>
    <property type="molecule type" value="Genomic_DNA"/>
</dbReference>
<evidence type="ECO:0000313" key="4">
    <source>
        <dbReference type="Proteomes" id="UP000018550"/>
    </source>
</evidence>
<keyword evidence="2" id="KW-0812">Transmembrane</keyword>
<feature type="transmembrane region" description="Helical" evidence="2">
    <location>
        <begin position="84"/>
        <end position="104"/>
    </location>
</feature>